<keyword evidence="1" id="KW-1133">Transmembrane helix</keyword>
<gene>
    <name evidence="3" type="ORF">DARMORV10_C04P25250.1</name>
</gene>
<organism evidence="3">
    <name type="scientific">Brassica napus</name>
    <name type="common">Rape</name>
    <dbReference type="NCBI Taxonomy" id="3708"/>
    <lineage>
        <taxon>Eukaryota</taxon>
        <taxon>Viridiplantae</taxon>
        <taxon>Streptophyta</taxon>
        <taxon>Embryophyta</taxon>
        <taxon>Tracheophyta</taxon>
        <taxon>Spermatophyta</taxon>
        <taxon>Magnoliopsida</taxon>
        <taxon>eudicotyledons</taxon>
        <taxon>Gunneridae</taxon>
        <taxon>Pentapetalae</taxon>
        <taxon>rosids</taxon>
        <taxon>malvids</taxon>
        <taxon>Brassicales</taxon>
        <taxon>Brassicaceae</taxon>
        <taxon>Brassiceae</taxon>
        <taxon>Brassica</taxon>
    </lineage>
</organism>
<keyword evidence="1" id="KW-0812">Transmembrane</keyword>
<dbReference type="Pfam" id="PF03732">
    <property type="entry name" value="Retrotrans_gag"/>
    <property type="match status" value="1"/>
</dbReference>
<evidence type="ECO:0000259" key="2">
    <source>
        <dbReference type="Pfam" id="PF03732"/>
    </source>
</evidence>
<dbReference type="Proteomes" id="UP001295469">
    <property type="component" value="Chromosome C04"/>
</dbReference>
<dbReference type="EMBL" id="HG994368">
    <property type="protein sequence ID" value="CAF1834988.1"/>
    <property type="molecule type" value="Genomic_DNA"/>
</dbReference>
<keyword evidence="1" id="KW-0472">Membrane</keyword>
<feature type="transmembrane region" description="Helical" evidence="1">
    <location>
        <begin position="16"/>
        <end position="34"/>
    </location>
</feature>
<dbReference type="AlphaFoldDB" id="A0A816J9G0"/>
<sequence length="107" mass="12618">MEAIVSEIIKRMEKTVFFFNRNMLMISLVMFLRFRKMLMTKGGVEYHLFVVTGSKKVRLATSKFCGDAIQWWDQLVTNRKRTGEAQVASWFELKHFMKKNFVLVTTA</sequence>
<evidence type="ECO:0000256" key="1">
    <source>
        <dbReference type="SAM" id="Phobius"/>
    </source>
</evidence>
<proteinExistence type="predicted"/>
<reference evidence="3" key="1">
    <citation type="submission" date="2021-01" db="EMBL/GenBank/DDBJ databases">
        <authorList>
            <consortium name="Genoscope - CEA"/>
            <person name="William W."/>
        </authorList>
    </citation>
    <scope>NUCLEOTIDE SEQUENCE</scope>
</reference>
<accession>A0A816J9G0</accession>
<feature type="domain" description="Retrotransposon gag" evidence="2">
    <location>
        <begin position="58"/>
        <end position="102"/>
    </location>
</feature>
<protein>
    <submittedName>
        <fullName evidence="3">(rape) hypothetical protein</fullName>
    </submittedName>
</protein>
<dbReference type="InterPro" id="IPR005162">
    <property type="entry name" value="Retrotrans_gag_dom"/>
</dbReference>
<evidence type="ECO:0000313" key="3">
    <source>
        <dbReference type="EMBL" id="CAF1834988.1"/>
    </source>
</evidence>
<name>A0A816J9G0_BRANA</name>